<name>A0ABV6Y9U0_9HYPH</name>
<feature type="chain" id="PRO_5047420291" description="Rap1a immunity protein domain-containing protein" evidence="1">
    <location>
        <begin position="22"/>
        <end position="116"/>
    </location>
</feature>
<dbReference type="EMBL" id="JBHOMY010000041">
    <property type="protein sequence ID" value="MFC1458051.1"/>
    <property type="molecule type" value="Genomic_DNA"/>
</dbReference>
<dbReference type="Proteomes" id="UP001593940">
    <property type="component" value="Unassembled WGS sequence"/>
</dbReference>
<evidence type="ECO:0008006" key="4">
    <source>
        <dbReference type="Google" id="ProtNLM"/>
    </source>
</evidence>
<keyword evidence="3" id="KW-1185">Reference proteome</keyword>
<evidence type="ECO:0000256" key="1">
    <source>
        <dbReference type="SAM" id="SignalP"/>
    </source>
</evidence>
<dbReference type="RefSeq" id="WP_377030141.1">
    <property type="nucleotide sequence ID" value="NZ_JBHOMY010000041.1"/>
</dbReference>
<comment type="caution">
    <text evidence="2">The sequence shown here is derived from an EMBL/GenBank/DDBJ whole genome shotgun (WGS) entry which is preliminary data.</text>
</comment>
<organism evidence="2 3">
    <name type="scientific">Microvirga arabica</name>
    <dbReference type="NCBI Taxonomy" id="1128671"/>
    <lineage>
        <taxon>Bacteria</taxon>
        <taxon>Pseudomonadati</taxon>
        <taxon>Pseudomonadota</taxon>
        <taxon>Alphaproteobacteria</taxon>
        <taxon>Hyphomicrobiales</taxon>
        <taxon>Methylobacteriaceae</taxon>
        <taxon>Microvirga</taxon>
    </lineage>
</organism>
<protein>
    <recommendedName>
        <fullName evidence="4">Rap1a immunity protein domain-containing protein</fullName>
    </recommendedName>
</protein>
<accession>A0ABV6Y9U0</accession>
<evidence type="ECO:0000313" key="3">
    <source>
        <dbReference type="Proteomes" id="UP001593940"/>
    </source>
</evidence>
<proteinExistence type="predicted"/>
<reference evidence="2 3" key="1">
    <citation type="submission" date="2024-09" db="EMBL/GenBank/DDBJ databases">
        <title>Nodulacao em especies de Leguminosae Basais da Amazonia e Caracterizacao dos Rizobios e Bacterias Associadas aos Nodulos.</title>
        <authorList>
            <person name="Jambeiro I.C.A."/>
            <person name="Lopes I.S."/>
            <person name="Aguiar E.R.G.R."/>
            <person name="Santos A.F.J."/>
            <person name="Dos Santos J.M.F."/>
            <person name="Gross E."/>
        </authorList>
    </citation>
    <scope>NUCLEOTIDE SEQUENCE [LARGE SCALE GENOMIC DNA]</scope>
    <source>
        <strain evidence="2 3">BRUESC1165</strain>
    </source>
</reference>
<evidence type="ECO:0000313" key="2">
    <source>
        <dbReference type="EMBL" id="MFC1458051.1"/>
    </source>
</evidence>
<keyword evidence="1" id="KW-0732">Signal</keyword>
<gene>
    <name evidence="2" type="ORF">ACETIH_15305</name>
</gene>
<feature type="signal peptide" evidence="1">
    <location>
        <begin position="1"/>
        <end position="21"/>
    </location>
</feature>
<sequence length="116" mass="12371">MERALIIAALGTALSLSGVQAAEPAFDSEAECRAISEAAVPSCRCQGLYFANKFGSDEGAVALHLVGRSYVSEPQLPVTSLYERFGAAKLDKVAQKILETRGEVSSYCPFSTHLDD</sequence>